<proteinExistence type="predicted"/>
<name>A0ABM5TXU9_CORUL</name>
<dbReference type="Proteomes" id="UP000036185">
    <property type="component" value="Chromosome"/>
</dbReference>
<evidence type="ECO:0000313" key="2">
    <source>
        <dbReference type="Proteomes" id="UP000036185"/>
    </source>
</evidence>
<evidence type="ECO:0008006" key="3">
    <source>
        <dbReference type="Google" id="ProtNLM"/>
    </source>
</evidence>
<dbReference type="EMBL" id="CP011913">
    <property type="protein sequence ID" value="AKN75908.1"/>
    <property type="molecule type" value="Genomic_DNA"/>
</dbReference>
<sequence length="262" mass="28065">MKNRSLSRLGGCLCTFALIFGGILPTVSATETQEFMMHNKNAERRANTASNSFTLQVLSDEGVEQVIDTPSGKQFEWKIASPTESHQRIFKVKSDAAVKLSIDETSGAVVVNLNGTDTALINSPWAYDANGVPQPTHYEVNGDTFTQIVETNGESTAYPITADPRVNWGIVSGHIYFSKEETRRVAAGAASAAAISPFWVLVPPPFGEALGTWWANNSTNITIWATAAVAQNKCLALKVGATGQVTPPSLGISSEHYTDGCV</sequence>
<protein>
    <recommendedName>
        <fullName evidence="3">Secreted protein</fullName>
    </recommendedName>
</protein>
<evidence type="ECO:0000313" key="1">
    <source>
        <dbReference type="EMBL" id="AKN75908.1"/>
    </source>
</evidence>
<organism evidence="1 2">
    <name type="scientific">Corynebacterium ulcerans FRC58</name>
    <dbReference type="NCBI Taxonomy" id="1408268"/>
    <lineage>
        <taxon>Bacteria</taxon>
        <taxon>Bacillati</taxon>
        <taxon>Actinomycetota</taxon>
        <taxon>Actinomycetes</taxon>
        <taxon>Mycobacteriales</taxon>
        <taxon>Corynebacteriaceae</taxon>
        <taxon>Corynebacterium</taxon>
    </lineage>
</organism>
<accession>A0ABM5TXU9</accession>
<reference evidence="1 2" key="1">
    <citation type="journal article" date="2014" name="Int. J. Syst. Evol. Microbiol.">
        <title>Draft Genome Sequence of Corynebacterium ulcerans FRC58, Isolated from the Bronchitic Aspiration of a Patient in France.</title>
        <authorList>
            <person name="Silva Ado S."/>
            <person name="Barauna R.A."/>
            <person name="de Sa P.C."/>
            <person name="das Gracas D.A."/>
            <person name="Carneiro A.R."/>
            <person name="Thouvenin M."/>
            <person name="Azevedo V."/>
            <person name="Badell E."/>
            <person name="Guiso N."/>
            <person name="da Silva A.L."/>
            <person name="Ramos R.T."/>
        </authorList>
    </citation>
    <scope>NUCLEOTIDE SEQUENCE [LARGE SCALE GENOMIC DNA]</scope>
    <source>
        <strain evidence="1 2">FRC58</strain>
    </source>
</reference>
<gene>
    <name evidence="1" type="ORF">CulFRC58_0054</name>
</gene>
<keyword evidence="2" id="KW-1185">Reference proteome</keyword>